<dbReference type="EC" id="2.1.1.10" evidence="7"/>
<keyword evidence="1 5" id="KW-0489">Methyltransferase</keyword>
<organism evidence="7 8">
    <name type="scientific">Paenibacillus amylolyticus</name>
    <dbReference type="NCBI Taxonomy" id="1451"/>
    <lineage>
        <taxon>Bacteria</taxon>
        <taxon>Bacillati</taxon>
        <taxon>Bacillota</taxon>
        <taxon>Bacilli</taxon>
        <taxon>Bacillales</taxon>
        <taxon>Paenibacillaceae</taxon>
        <taxon>Paenibacillus</taxon>
    </lineage>
</organism>
<dbReference type="GO" id="GO:0008270">
    <property type="term" value="F:zinc ion binding"/>
    <property type="evidence" value="ECO:0007669"/>
    <property type="project" value="InterPro"/>
</dbReference>
<dbReference type="PANTHER" id="PTHR46015">
    <property type="entry name" value="ZGC:172121"/>
    <property type="match status" value="1"/>
</dbReference>
<dbReference type="SUPFAM" id="SSF82282">
    <property type="entry name" value="Homocysteine S-methyltransferase"/>
    <property type="match status" value="1"/>
</dbReference>
<feature type="binding site" evidence="5">
    <location>
        <position position="341"/>
    </location>
    <ligand>
        <name>Zn(2+)</name>
        <dbReference type="ChEBI" id="CHEBI:29105"/>
    </ligand>
</feature>
<comment type="cofactor">
    <cofactor evidence="5">
        <name>Zn(2+)</name>
        <dbReference type="ChEBI" id="CHEBI:29105"/>
    </cofactor>
</comment>
<dbReference type="RefSeq" id="WP_123065956.1">
    <property type="nucleotide sequence ID" value="NZ_RIAS01000012.1"/>
</dbReference>
<dbReference type="InterPro" id="IPR051486">
    <property type="entry name" value="Hcy_S-methyltransferase"/>
</dbReference>
<dbReference type="PANTHER" id="PTHR46015:SF1">
    <property type="entry name" value="HOMOCYSTEINE S-METHYLTRANSFERASE-LIKE ISOFORM 1"/>
    <property type="match status" value="1"/>
</dbReference>
<evidence type="ECO:0000256" key="1">
    <source>
        <dbReference type="ARBA" id="ARBA00022603"/>
    </source>
</evidence>
<name>A0A5M9WX47_PAEAM</name>
<accession>A0A5M9WX47</accession>
<feature type="domain" description="Hcy-binding" evidence="6">
    <location>
        <begin position="11"/>
        <end position="356"/>
    </location>
</feature>
<dbReference type="AlphaFoldDB" id="A0A5M9WX47"/>
<comment type="caution">
    <text evidence="7">The sequence shown here is derived from an EMBL/GenBank/DDBJ whole genome shotgun (WGS) entry which is preliminary data.</text>
</comment>
<protein>
    <submittedName>
        <fullName evidence="7">Homocysteine S-methyltransferase</fullName>
        <ecNumber evidence="7">2.1.1.10</ecNumber>
    </submittedName>
</protein>
<sequence>MTQREQTKDINAIQQILDKYPVMILDGALATELEQYGCDLDDPLWSARVLLENPDVIVNVHADYFRAGADCAITSSYQATVEGFRKRGIGEEAALDLIRKTVELAAKARDDVWAAVQGATAGEGSTGQLVNVSSGRTENVGNEQREHHKGAHISGEKLRRPRPIVAGSVGPYGAYLADGSEYVGHYGVSDETLAAFHRPRIAALIEAGADILAFETIPSLQEARVLVELLKDFPDAHAWLSFSLKDGTNISEGTALEVCAQTFGSEPQIAAIGLNCAPMEVVTEAIRILRQACDKPIIVYPNSGEIYDAETKTWSGQGSCGSMKDASEQWVAAGAQIIGGCCRTTPHQISELAKKWRG</sequence>
<dbReference type="OrthoDB" id="9803687at2"/>
<dbReference type="GO" id="GO:0033528">
    <property type="term" value="P:S-methylmethionine cycle"/>
    <property type="evidence" value="ECO:0007669"/>
    <property type="project" value="TreeGrafter"/>
</dbReference>
<keyword evidence="4 5" id="KW-0862">Zinc</keyword>
<dbReference type="PIRSF" id="PIRSF037505">
    <property type="entry name" value="Betaine_HMT"/>
    <property type="match status" value="1"/>
</dbReference>
<dbReference type="PROSITE" id="PS50970">
    <property type="entry name" value="HCY"/>
    <property type="match status" value="1"/>
</dbReference>
<feature type="binding site" evidence="5">
    <location>
        <position position="276"/>
    </location>
    <ligand>
        <name>Zn(2+)</name>
        <dbReference type="ChEBI" id="CHEBI:29105"/>
    </ligand>
</feature>
<feature type="binding site" evidence="5">
    <location>
        <position position="342"/>
    </location>
    <ligand>
        <name>Zn(2+)</name>
        <dbReference type="ChEBI" id="CHEBI:29105"/>
    </ligand>
</feature>
<evidence type="ECO:0000256" key="5">
    <source>
        <dbReference type="PROSITE-ProRule" id="PRU00333"/>
    </source>
</evidence>
<dbReference type="GO" id="GO:0032259">
    <property type="term" value="P:methylation"/>
    <property type="evidence" value="ECO:0007669"/>
    <property type="project" value="UniProtKB-KW"/>
</dbReference>
<dbReference type="NCBIfam" id="NF007020">
    <property type="entry name" value="PRK09485.1"/>
    <property type="match status" value="1"/>
</dbReference>
<evidence type="ECO:0000313" key="8">
    <source>
        <dbReference type="Proteomes" id="UP000323664"/>
    </source>
</evidence>
<proteinExistence type="predicted"/>
<evidence type="ECO:0000256" key="3">
    <source>
        <dbReference type="ARBA" id="ARBA00022723"/>
    </source>
</evidence>
<dbReference type="GO" id="GO:0009086">
    <property type="term" value="P:methionine biosynthetic process"/>
    <property type="evidence" value="ECO:0007669"/>
    <property type="project" value="InterPro"/>
</dbReference>
<evidence type="ECO:0000256" key="2">
    <source>
        <dbReference type="ARBA" id="ARBA00022679"/>
    </source>
</evidence>
<evidence type="ECO:0000256" key="4">
    <source>
        <dbReference type="ARBA" id="ARBA00022833"/>
    </source>
</evidence>
<dbReference type="EMBL" id="RIAS01000012">
    <property type="protein sequence ID" value="KAA8786240.1"/>
    <property type="molecule type" value="Genomic_DNA"/>
</dbReference>
<evidence type="ECO:0000313" key="7">
    <source>
        <dbReference type="EMBL" id="KAA8786240.1"/>
    </source>
</evidence>
<dbReference type="InterPro" id="IPR017226">
    <property type="entry name" value="BHMT-like"/>
</dbReference>
<dbReference type="InterPro" id="IPR003726">
    <property type="entry name" value="HCY_dom"/>
</dbReference>
<evidence type="ECO:0000259" key="6">
    <source>
        <dbReference type="PROSITE" id="PS50970"/>
    </source>
</evidence>
<dbReference type="GO" id="GO:0008898">
    <property type="term" value="F:S-adenosylmethionine-homocysteine S-methyltransferase activity"/>
    <property type="evidence" value="ECO:0007669"/>
    <property type="project" value="TreeGrafter"/>
</dbReference>
<gene>
    <name evidence="7" type="primary">mmuM</name>
    <name evidence="7" type="ORF">EC604_20570</name>
</gene>
<dbReference type="Proteomes" id="UP000323664">
    <property type="component" value="Unassembled WGS sequence"/>
</dbReference>
<keyword evidence="2 5" id="KW-0808">Transferase</keyword>
<dbReference type="Pfam" id="PF02574">
    <property type="entry name" value="S-methyl_trans"/>
    <property type="match status" value="1"/>
</dbReference>
<dbReference type="InterPro" id="IPR036589">
    <property type="entry name" value="HCY_dom_sf"/>
</dbReference>
<reference evidence="7 8" key="1">
    <citation type="journal article" date="2019" name="J. Ind. Microbiol. Biotechnol.">
        <title>Paenibacillus amylolyticus 27C64 has a diverse set of carbohydrate-active enzymes and complete pectin deconstruction system.</title>
        <authorList>
            <person name="Keggi C."/>
            <person name="Doran-Peterson J."/>
        </authorList>
    </citation>
    <scope>NUCLEOTIDE SEQUENCE [LARGE SCALE GENOMIC DNA]</scope>
    <source>
        <strain evidence="7 8">27C64</strain>
    </source>
</reference>
<keyword evidence="3 5" id="KW-0479">Metal-binding</keyword>
<dbReference type="Gene3D" id="3.20.20.330">
    <property type="entry name" value="Homocysteine-binding-like domain"/>
    <property type="match status" value="1"/>
</dbReference>